<comment type="similarity">
    <text evidence="1">Belongs to the eukaryotic ribosomal protein eS25 family.</text>
</comment>
<dbReference type="Gene3D" id="3.30.63.20">
    <property type="match status" value="1"/>
</dbReference>
<dbReference type="EMBL" id="DTBP01000017">
    <property type="protein sequence ID" value="HGQ73980.1"/>
    <property type="molecule type" value="Genomic_DNA"/>
</dbReference>
<organism evidence="5">
    <name type="scientific">Staphylothermus marinus</name>
    <dbReference type="NCBI Taxonomy" id="2280"/>
    <lineage>
        <taxon>Archaea</taxon>
        <taxon>Thermoproteota</taxon>
        <taxon>Thermoprotei</taxon>
        <taxon>Desulfurococcales</taxon>
        <taxon>Desulfurococcaceae</taxon>
        <taxon>Staphylothermus</taxon>
    </lineage>
</organism>
<evidence type="ECO:0000313" key="4">
    <source>
        <dbReference type="EMBL" id="HGQ59881.1"/>
    </source>
</evidence>
<keyword evidence="3" id="KW-0687">Ribonucleoprotein</keyword>
<sequence>MSSKRKEKVSKKTVEKQLVVPIDIPRETYEKFVNEVSKGGDKYYTPYSLAQKYGIKISIAKKILRTAYQQGLIELYSPGRRSPIYVPRKQGAAVV</sequence>
<evidence type="ECO:0000313" key="5">
    <source>
        <dbReference type="EMBL" id="HGQ73980.1"/>
    </source>
</evidence>
<evidence type="ECO:0000256" key="3">
    <source>
        <dbReference type="ARBA" id="ARBA00023274"/>
    </source>
</evidence>
<keyword evidence="2 5" id="KW-0689">Ribosomal protein</keyword>
<name>A0A7C4JLF9_STAMA</name>
<comment type="caution">
    <text evidence="5">The sequence shown here is derived from an EMBL/GenBank/DDBJ whole genome shotgun (WGS) entry which is preliminary data.</text>
</comment>
<gene>
    <name evidence="4" type="ORF">ENU09_04130</name>
    <name evidence="5" type="ORF">ENU20_02755</name>
</gene>
<proteinExistence type="inferred from homology"/>
<dbReference type="NCBIfam" id="NF006813">
    <property type="entry name" value="PRK09334.1-3"/>
    <property type="match status" value="1"/>
</dbReference>
<dbReference type="AlphaFoldDB" id="A0A7C4JLF9"/>
<evidence type="ECO:0000256" key="2">
    <source>
        <dbReference type="ARBA" id="ARBA00022980"/>
    </source>
</evidence>
<dbReference type="EMBL" id="DTBE01000104">
    <property type="protein sequence ID" value="HGQ59881.1"/>
    <property type="molecule type" value="Genomic_DNA"/>
</dbReference>
<reference evidence="5" key="1">
    <citation type="journal article" date="2020" name="mSystems">
        <title>Genome- and Community-Level Interaction Insights into Carbon Utilization and Element Cycling Functions of Hydrothermarchaeota in Hydrothermal Sediment.</title>
        <authorList>
            <person name="Zhou Z."/>
            <person name="Liu Y."/>
            <person name="Xu W."/>
            <person name="Pan J."/>
            <person name="Luo Z.H."/>
            <person name="Li M."/>
        </authorList>
    </citation>
    <scope>NUCLEOTIDE SEQUENCE [LARGE SCALE GENOMIC DNA]</scope>
    <source>
        <strain evidence="4">SpSt-638</strain>
        <strain evidence="5">SpSt-648</strain>
    </source>
</reference>
<dbReference type="GO" id="GO:1990904">
    <property type="term" value="C:ribonucleoprotein complex"/>
    <property type="evidence" value="ECO:0007669"/>
    <property type="project" value="UniProtKB-KW"/>
</dbReference>
<accession>A0A7C4JLF9</accession>
<dbReference type="GO" id="GO:0005840">
    <property type="term" value="C:ribosome"/>
    <property type="evidence" value="ECO:0007669"/>
    <property type="project" value="UniProtKB-KW"/>
</dbReference>
<protein>
    <submittedName>
        <fullName evidence="5">30S ribosomal protein S25e</fullName>
    </submittedName>
</protein>
<dbReference type="Pfam" id="PF03297">
    <property type="entry name" value="Ribosomal_S25"/>
    <property type="match status" value="1"/>
</dbReference>
<evidence type="ECO:0000256" key="1">
    <source>
        <dbReference type="ARBA" id="ARBA00009106"/>
    </source>
</evidence>
<dbReference type="InterPro" id="IPR004977">
    <property type="entry name" value="Ribosomal_eS25"/>
</dbReference>